<feature type="non-terminal residue" evidence="2">
    <location>
        <position position="1"/>
    </location>
</feature>
<dbReference type="PROSITE" id="PS50878">
    <property type="entry name" value="RT_POL"/>
    <property type="match status" value="1"/>
</dbReference>
<dbReference type="EMBL" id="GEGO01004642">
    <property type="protein sequence ID" value="JAR90762.1"/>
    <property type="molecule type" value="Transcribed_RNA"/>
</dbReference>
<feature type="domain" description="Reverse transcriptase" evidence="1">
    <location>
        <begin position="158"/>
        <end position="401"/>
    </location>
</feature>
<dbReference type="Pfam" id="PF00078">
    <property type="entry name" value="RVT_1"/>
    <property type="match status" value="1"/>
</dbReference>
<sequence>VRLRLPKKKEKAAPSTGTFINLGDVQVPPELGKPLGLGPKFCYEPRLSPAELVSLGKTVAEKALEAERPRCVAECLDALLCTRGRGRGDPIRPLVDFMVEHKQRVVQSDKEGSFVVLPEGVFNEKAIKALEKNFRGVEVHLKKTRDRAKEMCERLALTQLAKRIGKAEKLHLEVFFTAKTHKEACPFRAIVTEKETWQRQVSTYLQGKLSSLSIRDPFRVSNSEELADFLKVCDTRGCGVFSVDVEDLFYSLPHDRLMSSVKACIESDGELSFRNSSGITLDSFLELLQFYLLSTVVGWRDRCFLQKAGVCIGSSVAPILSDIFLAEVDRDIERSLCNTKVKKVVRYVDDFVVFHEDCDGGGVTGTSVDEVMAVFAECGGGLRFTVEVPKGGVLQYLDLSLRSSEVHMCWCYSPRSKKGLLDYRSAHSKLIKRGIALSCLGAALKKSCPHTLSESFGTQVQRLRAAGFPPALLSDVASALLKRTKGSQADKPSVEKKRPVVIPYIHKISHSLKKVGSRYNIPVVFSAPLRLKQVCSRIEARAEGHPKRECKKKHAKPFVRCCEGVVYKIPLSCNKCYVGQTGRCLNDRLREHNYSLSATVGGHLSLHCNVCKCKPSFPDTAVLGRNKDRLAREVLEAFHIVTLGDRCVSEASITLTQKEQEFEFMRERVKVGHAVM</sequence>
<protein>
    <submittedName>
        <fullName evidence="2">Putative tick transposon</fullName>
    </submittedName>
</protein>
<dbReference type="InterPro" id="IPR000477">
    <property type="entry name" value="RT_dom"/>
</dbReference>
<reference evidence="2" key="1">
    <citation type="journal article" date="2018" name="PLoS Negl. Trop. Dis.">
        <title>Sialome diversity of ticks revealed by RNAseq of single tick salivary glands.</title>
        <authorList>
            <person name="Perner J."/>
            <person name="Kropackova S."/>
            <person name="Kopacek P."/>
            <person name="Ribeiro J.M."/>
        </authorList>
    </citation>
    <scope>NUCLEOTIDE SEQUENCE</scope>
    <source>
        <strain evidence="2">Siblings of single egg batch collected in Ceske Budejovice</strain>
        <tissue evidence="2">Salivary glands</tissue>
    </source>
</reference>
<evidence type="ECO:0000313" key="2">
    <source>
        <dbReference type="EMBL" id="JAR90762.1"/>
    </source>
</evidence>
<proteinExistence type="predicted"/>
<evidence type="ECO:0000259" key="1">
    <source>
        <dbReference type="PROSITE" id="PS50878"/>
    </source>
</evidence>
<accession>A0A147BJW5</accession>
<dbReference type="PANTHER" id="PTHR21301">
    <property type="entry name" value="REVERSE TRANSCRIPTASE"/>
    <property type="match status" value="1"/>
</dbReference>
<name>A0A147BJW5_IXORI</name>
<organism evidence="2">
    <name type="scientific">Ixodes ricinus</name>
    <name type="common">Common tick</name>
    <name type="synonym">Acarus ricinus</name>
    <dbReference type="NCBI Taxonomy" id="34613"/>
    <lineage>
        <taxon>Eukaryota</taxon>
        <taxon>Metazoa</taxon>
        <taxon>Ecdysozoa</taxon>
        <taxon>Arthropoda</taxon>
        <taxon>Chelicerata</taxon>
        <taxon>Arachnida</taxon>
        <taxon>Acari</taxon>
        <taxon>Parasitiformes</taxon>
        <taxon>Ixodida</taxon>
        <taxon>Ixodoidea</taxon>
        <taxon>Ixodidae</taxon>
        <taxon>Ixodinae</taxon>
        <taxon>Ixodes</taxon>
    </lineage>
</organism>
<dbReference type="AlphaFoldDB" id="A0A147BJW5"/>
<dbReference type="PANTHER" id="PTHR21301:SF10">
    <property type="entry name" value="REVERSE TRANSCRIPTASE DOMAIN-CONTAINING PROTEIN"/>
    <property type="match status" value="1"/>
</dbReference>